<keyword evidence="2" id="KW-1185">Reference proteome</keyword>
<reference evidence="1 2" key="1">
    <citation type="submission" date="2019-09" db="EMBL/GenBank/DDBJ databases">
        <authorList>
            <person name="Ou C."/>
        </authorList>
    </citation>
    <scope>NUCLEOTIDE SEQUENCE [LARGE SCALE GENOMIC DNA]</scope>
    <source>
        <strain evidence="1">S2</strain>
        <tissue evidence="1">Leaf</tissue>
    </source>
</reference>
<dbReference type="OrthoDB" id="531008at2759"/>
<name>A0A5N5I6Q4_9ROSA</name>
<organism evidence="1 2">
    <name type="scientific">Pyrus ussuriensis x Pyrus communis</name>
    <dbReference type="NCBI Taxonomy" id="2448454"/>
    <lineage>
        <taxon>Eukaryota</taxon>
        <taxon>Viridiplantae</taxon>
        <taxon>Streptophyta</taxon>
        <taxon>Embryophyta</taxon>
        <taxon>Tracheophyta</taxon>
        <taxon>Spermatophyta</taxon>
        <taxon>Magnoliopsida</taxon>
        <taxon>eudicotyledons</taxon>
        <taxon>Gunneridae</taxon>
        <taxon>Pentapetalae</taxon>
        <taxon>rosids</taxon>
        <taxon>fabids</taxon>
        <taxon>Rosales</taxon>
        <taxon>Rosaceae</taxon>
        <taxon>Amygdaloideae</taxon>
        <taxon>Maleae</taxon>
        <taxon>Pyrus</taxon>
    </lineage>
</organism>
<evidence type="ECO:0000313" key="2">
    <source>
        <dbReference type="Proteomes" id="UP000327157"/>
    </source>
</evidence>
<sequence length="116" mass="13181">MGVDWQGTEGRGRSEACKKGGWIDFSSSNQWYIVYGRSSVSNDPSISSPPHMANFLLPPPDPERYCRCLYFLKRLRMSHKSPSSTFVHPSGVEHYLSDSINALRNCYGDKQLFTPF</sequence>
<gene>
    <name evidence="1" type="ORF">D8674_038031</name>
</gene>
<evidence type="ECO:0000313" key="1">
    <source>
        <dbReference type="EMBL" id="KAB2634833.1"/>
    </source>
</evidence>
<comment type="caution">
    <text evidence="1">The sequence shown here is derived from an EMBL/GenBank/DDBJ whole genome shotgun (WGS) entry which is preliminary data.</text>
</comment>
<accession>A0A5N5I6Q4</accession>
<dbReference type="Proteomes" id="UP000327157">
    <property type="component" value="Unassembled WGS sequence"/>
</dbReference>
<proteinExistence type="predicted"/>
<protein>
    <submittedName>
        <fullName evidence="1">Sucrose-phosphatase 2-like</fullName>
    </submittedName>
</protein>
<dbReference type="AlphaFoldDB" id="A0A5N5I6Q4"/>
<dbReference type="EMBL" id="SMOL01000021">
    <property type="protein sequence ID" value="KAB2634833.1"/>
    <property type="molecule type" value="Genomic_DNA"/>
</dbReference>
<reference evidence="1 2" key="2">
    <citation type="submission" date="2019-11" db="EMBL/GenBank/DDBJ databases">
        <title>A de novo genome assembly of a pear dwarfing rootstock.</title>
        <authorList>
            <person name="Wang F."/>
            <person name="Wang J."/>
            <person name="Li S."/>
            <person name="Zhang Y."/>
            <person name="Fang M."/>
            <person name="Ma L."/>
            <person name="Zhao Y."/>
            <person name="Jiang S."/>
        </authorList>
    </citation>
    <scope>NUCLEOTIDE SEQUENCE [LARGE SCALE GENOMIC DNA]</scope>
    <source>
        <strain evidence="1">S2</strain>
        <tissue evidence="1">Leaf</tissue>
    </source>
</reference>